<dbReference type="STRING" id="1618563.UU12_C0010G0005"/>
<gene>
    <name evidence="2" type="ORF">UU12_C0010G0005</name>
</gene>
<evidence type="ECO:0000313" key="3">
    <source>
        <dbReference type="Proteomes" id="UP000034562"/>
    </source>
</evidence>
<dbReference type="Gene3D" id="3.90.550.10">
    <property type="entry name" value="Spore Coat Polysaccharide Biosynthesis Protein SpsA, Chain A"/>
    <property type="match status" value="1"/>
</dbReference>
<evidence type="ECO:0000313" key="2">
    <source>
        <dbReference type="EMBL" id="KKR71019.1"/>
    </source>
</evidence>
<organism evidence="2 3">
    <name type="scientific">Candidatus Woesebacteria bacterium GW2011_GWA2_40_7b</name>
    <dbReference type="NCBI Taxonomy" id="1618563"/>
    <lineage>
        <taxon>Bacteria</taxon>
        <taxon>Candidatus Woeseibacteriota</taxon>
    </lineage>
</organism>
<dbReference type="Pfam" id="PF13641">
    <property type="entry name" value="Glyco_tranf_2_3"/>
    <property type="match status" value="1"/>
</dbReference>
<feature type="region of interest" description="Disordered" evidence="1">
    <location>
        <begin position="1"/>
        <end position="24"/>
    </location>
</feature>
<sequence length="330" mass="37704">MKKLSVKNEAPQPNGQGIFSQASSGAESLRSETSSLTHGFTPGVFAKGDNPELSIIILNYNTKDLLENCLKSIKANTQKLSYEVIVSDNTSSDGSSEMVRKKFPWVKLIEGPNISFSNGNNRARNIVKGEFVLLLNSDTLIHKTTLEKTVEYLDNNKEVGALTCKLVLASGELDKDARRRFPTPWISFNRLFLGRGKQYWYGDKSENETHEVDAIEGAFFLTRKKILDDIGWLDEKFIFDGEDLDLSFQVKKAGYKVIYYPEVSITHFKKASREKLSDTQIKRKMEGVNSMEYFYKKNLWKNYPVIFNYFVLMGIKLLKLIRFTKAKLLK</sequence>
<proteinExistence type="predicted"/>
<reference evidence="2 3" key="1">
    <citation type="journal article" date="2015" name="Nature">
        <title>rRNA introns, odd ribosomes, and small enigmatic genomes across a large radiation of phyla.</title>
        <authorList>
            <person name="Brown C.T."/>
            <person name="Hug L.A."/>
            <person name="Thomas B.C."/>
            <person name="Sharon I."/>
            <person name="Castelle C.J."/>
            <person name="Singh A."/>
            <person name="Wilkins M.J."/>
            <person name="Williams K.H."/>
            <person name="Banfield J.F."/>
        </authorList>
    </citation>
    <scope>NUCLEOTIDE SEQUENCE [LARGE SCALE GENOMIC DNA]</scope>
</reference>
<dbReference type="InterPro" id="IPR029044">
    <property type="entry name" value="Nucleotide-diphossugar_trans"/>
</dbReference>
<dbReference type="Proteomes" id="UP000034562">
    <property type="component" value="Unassembled WGS sequence"/>
</dbReference>
<name>A0A0G0T1V2_9BACT</name>
<dbReference type="EMBL" id="LBZK01000010">
    <property type="protein sequence ID" value="KKR71019.1"/>
    <property type="molecule type" value="Genomic_DNA"/>
</dbReference>
<evidence type="ECO:0000256" key="1">
    <source>
        <dbReference type="SAM" id="MobiDB-lite"/>
    </source>
</evidence>
<comment type="caution">
    <text evidence="2">The sequence shown here is derived from an EMBL/GenBank/DDBJ whole genome shotgun (WGS) entry which is preliminary data.</text>
</comment>
<dbReference type="SUPFAM" id="SSF53448">
    <property type="entry name" value="Nucleotide-diphospho-sugar transferases"/>
    <property type="match status" value="1"/>
</dbReference>
<protein>
    <submittedName>
        <fullName evidence="2">WsbD</fullName>
    </submittedName>
</protein>
<dbReference type="CDD" id="cd04186">
    <property type="entry name" value="GT_2_like_c"/>
    <property type="match status" value="1"/>
</dbReference>
<dbReference type="AlphaFoldDB" id="A0A0G0T1V2"/>
<accession>A0A0G0T1V2</accession>
<feature type="compositionally biased region" description="Polar residues" evidence="1">
    <location>
        <begin position="11"/>
        <end position="24"/>
    </location>
</feature>
<dbReference type="PANTHER" id="PTHR43179">
    <property type="entry name" value="RHAMNOSYLTRANSFERASE WBBL"/>
    <property type="match status" value="1"/>
</dbReference>
<dbReference type="PANTHER" id="PTHR43179:SF7">
    <property type="entry name" value="RHAMNOSYLTRANSFERASE WBBL"/>
    <property type="match status" value="1"/>
</dbReference>